<dbReference type="Proteomes" id="UP001187734">
    <property type="component" value="Unassembled WGS sequence"/>
</dbReference>
<evidence type="ECO:0000256" key="1">
    <source>
        <dbReference type="SAM" id="MobiDB-lite"/>
    </source>
</evidence>
<dbReference type="AlphaFoldDB" id="A0AAE8MA91"/>
<feature type="domain" description="MACPF-like" evidence="2">
    <location>
        <begin position="311"/>
        <end position="470"/>
    </location>
</feature>
<organism evidence="3 4">
    <name type="scientific">Fusarium torulosum</name>
    <dbReference type="NCBI Taxonomy" id="33205"/>
    <lineage>
        <taxon>Eukaryota</taxon>
        <taxon>Fungi</taxon>
        <taxon>Dikarya</taxon>
        <taxon>Ascomycota</taxon>
        <taxon>Pezizomycotina</taxon>
        <taxon>Sordariomycetes</taxon>
        <taxon>Hypocreomycetidae</taxon>
        <taxon>Hypocreales</taxon>
        <taxon>Nectriaceae</taxon>
        <taxon>Fusarium</taxon>
    </lineage>
</organism>
<evidence type="ECO:0000259" key="2">
    <source>
        <dbReference type="Pfam" id="PF22693"/>
    </source>
</evidence>
<reference evidence="3" key="1">
    <citation type="submission" date="2018-03" db="EMBL/GenBank/DDBJ databases">
        <authorList>
            <person name="Guldener U."/>
        </authorList>
    </citation>
    <scope>NUCLEOTIDE SEQUENCE</scope>
</reference>
<feature type="compositionally biased region" description="Low complexity" evidence="1">
    <location>
        <begin position="413"/>
        <end position="426"/>
    </location>
</feature>
<gene>
    <name evidence="3" type="ORF">FTOL_06731</name>
</gene>
<keyword evidence="4" id="KW-1185">Reference proteome</keyword>
<proteinExistence type="predicted"/>
<dbReference type="Pfam" id="PF22693">
    <property type="entry name" value="MACPF_1"/>
    <property type="match status" value="1"/>
</dbReference>
<dbReference type="InterPro" id="IPR054586">
    <property type="entry name" value="MACPF_1_fungal"/>
</dbReference>
<protein>
    <recommendedName>
        <fullName evidence="2">MACPF-like domain-containing protein</fullName>
    </recommendedName>
</protein>
<evidence type="ECO:0000313" key="4">
    <source>
        <dbReference type="Proteomes" id="UP001187734"/>
    </source>
</evidence>
<feature type="compositionally biased region" description="Polar residues" evidence="1">
    <location>
        <begin position="494"/>
        <end position="534"/>
    </location>
</feature>
<dbReference type="EMBL" id="ONZP01000224">
    <property type="protein sequence ID" value="SPJ78342.1"/>
    <property type="molecule type" value="Genomic_DNA"/>
</dbReference>
<comment type="caution">
    <text evidence="3">The sequence shown here is derived from an EMBL/GenBank/DDBJ whole genome shotgun (WGS) entry which is preliminary data.</text>
</comment>
<accession>A0AAE8MA91</accession>
<evidence type="ECO:0000313" key="3">
    <source>
        <dbReference type="EMBL" id="SPJ78342.1"/>
    </source>
</evidence>
<sequence>MSLPQVLRVSRFDPASATSKQKQIIQLELEKPIVGESLRSIRKLLRENNVFESKDFKSPFCEKNGSDVGDDMSFKLYLQLLGKEDPSTGPLDVYFKAKKIFSPIDQTTQDLISEKLDLAFQQEPEMIKKNPELLTSSFNPDQWKAVKGDISHAADLTEREWSVIIRTNCLLSGHRILTTSYSSRDESRLVKALDGIERSPYNAFKLEPRKFEAYEISSSGLDDPSNNVDEECSFRIPRFRVDDDSSVTIVETKSSFEKSMADSSFSETSFQVAASGGFLGVSLGVQAGAAKANSKDSSSVSSREESSLVANYNFPRVTLYWDHKSLKVTEECLEDIQKVVDARSLNRFNEKYGHIFAKRVQLGGRLSSSEKVVKTGKGNTTAQAEKLKTNASASISSSFFQASVSASHEEQSKQSQSSSNKGHNSSMAWEATGGDTLLCNNPAKWCSTVSLHENWRIVNQDEVIPLYQFLSRFSEVGESIIQRFENSAKDRYSNSDSAPKSVTPAKDQTPQKPIVQQSSMRKQNASIMELLRNS</sequence>
<feature type="region of interest" description="Disordered" evidence="1">
    <location>
        <begin position="489"/>
        <end position="534"/>
    </location>
</feature>
<name>A0AAE8MA91_9HYPO</name>
<feature type="region of interest" description="Disordered" evidence="1">
    <location>
        <begin position="409"/>
        <end position="429"/>
    </location>
</feature>